<comment type="function">
    <text evidence="5">Subunit of the V0 complex of vacuolar(H+)-ATPase (V-ATPase), a multisubunit enzyme composed of a peripheral complex (V1) that hydrolyzes ATP and a membrane integral complex (V0) that translocates protons. V-ATPase is responsible for acidifying and maintaining the pH of intracellular compartments and in some cell types, is targeted to the plasma membrane, where it is responsible for acidifying the extracellular environment.</text>
</comment>
<evidence type="ECO:0000256" key="5">
    <source>
        <dbReference type="PIRNR" id="PIRNR018497"/>
    </source>
</evidence>
<evidence type="ECO:0000256" key="2">
    <source>
        <dbReference type="ARBA" id="ARBA00022448"/>
    </source>
</evidence>
<comment type="subunit">
    <text evidence="5">V-ATPase is a heteromultimeric enzyme made up of two complexes: the ATP-hydrolytic V1 complex and the proton translocation V0 complex.</text>
</comment>
<dbReference type="FunFam" id="1.20.1690.10:FF:000003">
    <property type="entry name" value="V-type proton ATPase subunit"/>
    <property type="match status" value="1"/>
</dbReference>
<dbReference type="SUPFAM" id="SSF103486">
    <property type="entry name" value="V-type ATP synthase subunit C"/>
    <property type="match status" value="1"/>
</dbReference>
<name>A0A1D6NKW4_MAIZE</name>
<evidence type="ECO:0000313" key="6">
    <source>
        <dbReference type="EMBL" id="ONM40870.1"/>
    </source>
</evidence>
<keyword evidence="6" id="KW-0418">Kinase</keyword>
<keyword evidence="4 5" id="KW-0406">Ion transport</keyword>
<dbReference type="InterPro" id="IPR036079">
    <property type="entry name" value="ATPase_csu/dsu_sf"/>
</dbReference>
<keyword evidence="2 5" id="KW-0813">Transport</keyword>
<keyword evidence="3 5" id="KW-0375">Hydrogen ion transport</keyword>
<evidence type="ECO:0000256" key="4">
    <source>
        <dbReference type="ARBA" id="ARBA00023065"/>
    </source>
</evidence>
<dbReference type="InterPro" id="IPR035067">
    <property type="entry name" value="V-type_ATPase_csu/dsu"/>
</dbReference>
<protein>
    <recommendedName>
        <fullName evidence="5">V-type proton ATPase subunit</fullName>
    </recommendedName>
</protein>
<dbReference type="PANTHER" id="PTHR11028">
    <property type="entry name" value="VACUOLAR ATP SYNTHASE SUBUNIT AC39"/>
    <property type="match status" value="1"/>
</dbReference>
<dbReference type="GO" id="GO:0033179">
    <property type="term" value="C:proton-transporting V-type ATPase, V0 domain"/>
    <property type="evidence" value="ECO:0007669"/>
    <property type="project" value="InterPro"/>
</dbReference>
<gene>
    <name evidence="6" type="ORF">ZEAMMB73_Zm00001d044315</name>
</gene>
<evidence type="ECO:0000256" key="1">
    <source>
        <dbReference type="ARBA" id="ARBA00006709"/>
    </source>
</evidence>
<dbReference type="ExpressionAtlas" id="A0A1D6NKW4">
    <property type="expression patterns" value="baseline and differential"/>
</dbReference>
<dbReference type="PIRSF" id="PIRSF018497">
    <property type="entry name" value="V-ATP_synth_D"/>
    <property type="match status" value="1"/>
</dbReference>
<dbReference type="EMBL" id="CM007649">
    <property type="protein sequence ID" value="ONM40870.1"/>
    <property type="molecule type" value="Genomic_DNA"/>
</dbReference>
<dbReference type="Gene3D" id="1.20.1690.10">
    <property type="entry name" value="V-type ATP synthase subunit C domain"/>
    <property type="match status" value="2"/>
</dbReference>
<dbReference type="Pfam" id="PF01992">
    <property type="entry name" value="vATP-synt_AC39"/>
    <property type="match status" value="1"/>
</dbReference>
<organism evidence="6">
    <name type="scientific">Zea mays</name>
    <name type="common">Maize</name>
    <dbReference type="NCBI Taxonomy" id="4577"/>
    <lineage>
        <taxon>Eukaryota</taxon>
        <taxon>Viridiplantae</taxon>
        <taxon>Streptophyta</taxon>
        <taxon>Embryophyta</taxon>
        <taxon>Tracheophyta</taxon>
        <taxon>Spermatophyta</taxon>
        <taxon>Magnoliopsida</taxon>
        <taxon>Liliopsida</taxon>
        <taxon>Poales</taxon>
        <taxon>Poaceae</taxon>
        <taxon>PACMAD clade</taxon>
        <taxon>Panicoideae</taxon>
        <taxon>Andropogonodae</taxon>
        <taxon>Andropogoneae</taxon>
        <taxon>Tripsacinae</taxon>
        <taxon>Zea</taxon>
    </lineage>
</organism>
<keyword evidence="6" id="KW-0808">Transferase</keyword>
<dbReference type="Gene3D" id="1.10.132.50">
    <property type="entry name" value="ATP synthase (C/AC39) subunit, domain 3"/>
    <property type="match status" value="1"/>
</dbReference>
<evidence type="ECO:0000256" key="3">
    <source>
        <dbReference type="ARBA" id="ARBA00022781"/>
    </source>
</evidence>
<dbReference type="EMBL" id="CM007649">
    <property type="protein sequence ID" value="ONM40867.1"/>
    <property type="molecule type" value="Genomic_DNA"/>
</dbReference>
<dbReference type="InterPro" id="IPR044911">
    <property type="entry name" value="V-type_ATPase_csu/dsu_dom_3"/>
</dbReference>
<sequence length="331" mass="38463">MYGWEMLSFNIHDGFLEAIVRGNRSGLLTAADYNNLCQCETLDDIKMHLTATEYGPYLQNEPSPLHTTTIVEKCTLKLVDEYKHMLCQATEPLSTFLQYITYGHMIDNVVLIVTGTLHERDVNELLEKCHPLGMFDSIASLAVAQNMRELYRLVLVDTPLAPYFSECITSEDLDDMNIEIMRNTLYKAYLEDFYKFCQKLGGATAEIMCDLLSFEADRRAVNITINRYPYGHEELAVCEDVDQVRGAMEKYPPYQSIFSRISYGESQMLDKAFYEEEVKRLCLSFEQQFHYAVFFAYIRLREQEIRNLMWISECVAQNQKSRVHDSVVFIF</sequence>
<comment type="similarity">
    <text evidence="1 5">Belongs to the V-ATPase V0D/AC39 subunit family.</text>
</comment>
<dbReference type="InterPro" id="IPR002843">
    <property type="entry name" value="ATPase_V0-cplx_csu/dsu"/>
</dbReference>
<dbReference type="FunFam" id="1.10.132.50:FF:000002">
    <property type="entry name" value="V-type proton ATPase subunit"/>
    <property type="match status" value="1"/>
</dbReference>
<proteinExistence type="inferred from homology"/>
<reference evidence="6" key="1">
    <citation type="submission" date="2015-12" db="EMBL/GenBank/DDBJ databases">
        <title>Update maize B73 reference genome by single molecule sequencing technologies.</title>
        <authorList>
            <consortium name="Maize Genome Sequencing Project"/>
            <person name="Ware D."/>
        </authorList>
    </citation>
    <scope>NUCLEOTIDE SEQUENCE [LARGE SCALE GENOMIC DNA]</scope>
    <source>
        <tissue evidence="6">Seedling</tissue>
    </source>
</reference>
<dbReference type="GO" id="GO:0046961">
    <property type="term" value="F:proton-transporting ATPase activity, rotational mechanism"/>
    <property type="evidence" value="ECO:0007669"/>
    <property type="project" value="InterPro"/>
</dbReference>
<dbReference type="AlphaFoldDB" id="A0A1D6NKW4"/>
<accession>A0A1D6NKW4</accession>
<dbReference type="InterPro" id="IPR016727">
    <property type="entry name" value="ATPase_V0-cplx_dsu"/>
</dbReference>
<dbReference type="GO" id="GO:0016301">
    <property type="term" value="F:kinase activity"/>
    <property type="evidence" value="ECO:0007669"/>
    <property type="project" value="UniProtKB-KW"/>
</dbReference>